<dbReference type="PANTHER" id="PTHR45527:SF1">
    <property type="entry name" value="FATTY ACID SYNTHASE"/>
    <property type="match status" value="1"/>
</dbReference>
<dbReference type="InterPro" id="IPR020845">
    <property type="entry name" value="AMP-binding_CS"/>
</dbReference>
<sequence length="1288" mass="139614">MRTPSEAHHLPLAVELTGSLDRAALGRALDALSSRHEVLRTRFTTVAGTPFQEIGPADAGFPLTFEDLTGQPDAEEQLVALQRAEATTPFDLARGPLARGRLTALGADRHVLLLTLHHSIADDWSLDVLTRELGTLYAAFTEGAANPLPPLAVQYADYAARQRQWLTEGAAEQQRAYWQRALADAPALLELTTDRPRPAEQDVRGGRVPLAFDEELTAALEELARRHDCTVSTVVLAGWALALSRLSGQTDVVIGTPTAQRGSTEFDGLIGLFANTLALRVDLSAEPTVAELLSRVRDVSLAAREHAELPFEQVVDVVNPERSLAHTPLFQVFFDWRSAERDELTLPGVAVTPLPSSYTVAKFDLTLSLTPDDGRVVGSLEYAAAVFDASTAERFGHQLGLVLRQMTEDPERPAAALTLLDAQERRRILTGFNDTRRPGDPAGLVERFETQVRERPDQAAVVHEGEQLDFATLERRANRLAHALIARGVRTDDVVGLHLNLSVDLVVAMLGILKAGGAYLPLDPALPQERLAGMVADAGAALVLTDAAAPPDGWPTLTEVTAEGLREDAPGIGYRPDNLAYVIYTSGSTGRPKGVAATHRGILNVLDNWIATFGTTPGLPSAMWPSFAFDASIQEFLLPLTSGGTLDLVPGDVRHDPELLTGWLRERHIVEVFLPPAYVKWFCEAPEERLAGLALRFIHTGLESLPEDGLHRLEQTLPGLRILYGYGPTETALYCTAYPDIRPIARQSPIGSPIANMRTYVLDERLQPVPVGVVGELYVAGAGTARGYLSRTAATAERFVADPFVPGERMYRSGDQARWLPEGHLVYAGRNDHQVKLRGFRIEPGEIEVTLLDQPGVVEAAVLADRDDAGDQFLVAAVGVGDAAPRSYAAWRAALGQRLPAYMIPAYFVELPQLPLTTNGKLDRAALLAKARADRPVQVNQASPRDHVELALYRIWQRLLLQSEIGISDSFFDVGGTSISAIKLAHAVREEFGETLPVRDILQHPTIEALGERLRRGASGPPPSNLLEFRAGEGRARVVCVHPAGGTAFCYLSLAKALPESVGVQGIQSPGVNPGEDFLPSVEAMAEAYLKLIEPLPDGPLVLTGLSYGGLVAHEMGRRLAAAGRERLSVVLLDTQATDDPALRVATEPVGMAEFRDKLIKFNGMYPGIDDRQIEQYHHIYNHNLHTSRDHVPASTTARTVLLEAVEGTTDEMLGAVREFWRRRAEGEHVVESVKCDHWEMLESSEVLRVAATIEAELERLAGAGSGSVSGSGPDSVSGSGSDQARES</sequence>
<dbReference type="PANTHER" id="PTHR45527">
    <property type="entry name" value="NONRIBOSOMAL PEPTIDE SYNTHETASE"/>
    <property type="match status" value="1"/>
</dbReference>
<organism evidence="6 7">
    <name type="scientific">Streptomyces kanamyceticus</name>
    <dbReference type="NCBI Taxonomy" id="1967"/>
    <lineage>
        <taxon>Bacteria</taxon>
        <taxon>Bacillati</taxon>
        <taxon>Actinomycetota</taxon>
        <taxon>Actinomycetes</taxon>
        <taxon>Kitasatosporales</taxon>
        <taxon>Streptomycetaceae</taxon>
        <taxon>Streptomyces</taxon>
    </lineage>
</organism>
<dbReference type="InterPro" id="IPR001242">
    <property type="entry name" value="Condensation_dom"/>
</dbReference>
<dbReference type="Pfam" id="PF00550">
    <property type="entry name" value="PP-binding"/>
    <property type="match status" value="1"/>
</dbReference>
<dbReference type="InterPro" id="IPR029058">
    <property type="entry name" value="AB_hydrolase_fold"/>
</dbReference>
<feature type="domain" description="Carrier" evidence="5">
    <location>
        <begin position="943"/>
        <end position="1018"/>
    </location>
</feature>
<dbReference type="GO" id="GO:0008610">
    <property type="term" value="P:lipid biosynthetic process"/>
    <property type="evidence" value="ECO:0007669"/>
    <property type="project" value="UniProtKB-ARBA"/>
</dbReference>
<evidence type="ECO:0000313" key="7">
    <source>
        <dbReference type="Proteomes" id="UP000325529"/>
    </source>
</evidence>
<dbReference type="OrthoDB" id="2472181at2"/>
<dbReference type="Gene3D" id="3.30.559.10">
    <property type="entry name" value="Chloramphenicol acetyltransferase-like domain"/>
    <property type="match status" value="1"/>
</dbReference>
<dbReference type="Pfam" id="PF13193">
    <property type="entry name" value="AMP-binding_C"/>
    <property type="match status" value="1"/>
</dbReference>
<dbReference type="Gene3D" id="3.40.50.1820">
    <property type="entry name" value="alpha/beta hydrolase"/>
    <property type="match status" value="1"/>
</dbReference>
<dbReference type="FunFam" id="2.30.38.10:FF:000001">
    <property type="entry name" value="Non-ribosomal peptide synthetase PvdI"/>
    <property type="match status" value="1"/>
</dbReference>
<dbReference type="Pfam" id="PF00501">
    <property type="entry name" value="AMP-binding"/>
    <property type="match status" value="1"/>
</dbReference>
<dbReference type="Gene3D" id="3.40.50.980">
    <property type="match status" value="2"/>
</dbReference>
<dbReference type="SUPFAM" id="SSF47336">
    <property type="entry name" value="ACP-like"/>
    <property type="match status" value="1"/>
</dbReference>
<dbReference type="InterPro" id="IPR020802">
    <property type="entry name" value="TesA-like"/>
</dbReference>
<keyword evidence="2" id="KW-0596">Phosphopantetheine</keyword>
<dbReference type="Proteomes" id="UP000325529">
    <property type="component" value="Chromosome"/>
</dbReference>
<evidence type="ECO:0000256" key="1">
    <source>
        <dbReference type="ARBA" id="ARBA00001957"/>
    </source>
</evidence>
<evidence type="ECO:0000256" key="3">
    <source>
        <dbReference type="ARBA" id="ARBA00022553"/>
    </source>
</evidence>
<dbReference type="Gene3D" id="1.10.1200.10">
    <property type="entry name" value="ACP-like"/>
    <property type="match status" value="1"/>
</dbReference>
<comment type="cofactor">
    <cofactor evidence="1">
        <name>pantetheine 4'-phosphate</name>
        <dbReference type="ChEBI" id="CHEBI:47942"/>
    </cofactor>
</comment>
<dbReference type="InterPro" id="IPR001031">
    <property type="entry name" value="Thioesterase"/>
</dbReference>
<dbReference type="GO" id="GO:0043041">
    <property type="term" value="P:amino acid activation for nonribosomal peptide biosynthetic process"/>
    <property type="evidence" value="ECO:0007669"/>
    <property type="project" value="TreeGrafter"/>
</dbReference>
<dbReference type="PROSITE" id="PS50075">
    <property type="entry name" value="CARRIER"/>
    <property type="match status" value="1"/>
</dbReference>
<dbReference type="GO" id="GO:0031177">
    <property type="term" value="F:phosphopantetheine binding"/>
    <property type="evidence" value="ECO:0007669"/>
    <property type="project" value="InterPro"/>
</dbReference>
<dbReference type="Gene3D" id="2.30.38.10">
    <property type="entry name" value="Luciferase, Domain 3"/>
    <property type="match status" value="1"/>
</dbReference>
<dbReference type="GO" id="GO:0003824">
    <property type="term" value="F:catalytic activity"/>
    <property type="evidence" value="ECO:0007669"/>
    <property type="project" value="InterPro"/>
</dbReference>
<dbReference type="GO" id="GO:0005737">
    <property type="term" value="C:cytoplasm"/>
    <property type="evidence" value="ECO:0007669"/>
    <property type="project" value="TreeGrafter"/>
</dbReference>
<dbReference type="KEGG" id="ska:CP970_41690"/>
<dbReference type="InterPro" id="IPR023213">
    <property type="entry name" value="CAT-like_dom_sf"/>
</dbReference>
<name>A0A5J6GR25_STRKN</name>
<dbReference type="InterPro" id="IPR010071">
    <property type="entry name" value="AA_adenyl_dom"/>
</dbReference>
<dbReference type="CDD" id="cd19531">
    <property type="entry name" value="LCL_NRPS-like"/>
    <property type="match status" value="1"/>
</dbReference>
<keyword evidence="7" id="KW-1185">Reference proteome</keyword>
<dbReference type="SUPFAM" id="SSF56801">
    <property type="entry name" value="Acetyl-CoA synthetase-like"/>
    <property type="match status" value="1"/>
</dbReference>
<feature type="compositionally biased region" description="Low complexity" evidence="4">
    <location>
        <begin position="1271"/>
        <end position="1288"/>
    </location>
</feature>
<dbReference type="SUPFAM" id="SSF52777">
    <property type="entry name" value="CoA-dependent acyltransferases"/>
    <property type="match status" value="2"/>
</dbReference>
<dbReference type="InterPro" id="IPR045851">
    <property type="entry name" value="AMP-bd_C_sf"/>
</dbReference>
<dbReference type="GO" id="GO:0017000">
    <property type="term" value="P:antibiotic biosynthetic process"/>
    <property type="evidence" value="ECO:0007669"/>
    <property type="project" value="UniProtKB-ARBA"/>
</dbReference>
<accession>A0A5J6GR25</accession>
<gene>
    <name evidence="6" type="ORF">CP970_41690</name>
</gene>
<evidence type="ECO:0000259" key="5">
    <source>
        <dbReference type="PROSITE" id="PS50075"/>
    </source>
</evidence>
<evidence type="ECO:0000256" key="4">
    <source>
        <dbReference type="SAM" id="MobiDB-lite"/>
    </source>
</evidence>
<dbReference type="InterPro" id="IPR020806">
    <property type="entry name" value="PKS_PP-bd"/>
</dbReference>
<dbReference type="InterPro" id="IPR025110">
    <property type="entry name" value="AMP-bd_C"/>
</dbReference>
<dbReference type="GO" id="GO:0044550">
    <property type="term" value="P:secondary metabolite biosynthetic process"/>
    <property type="evidence" value="ECO:0007669"/>
    <property type="project" value="TreeGrafter"/>
</dbReference>
<feature type="region of interest" description="Disordered" evidence="4">
    <location>
        <begin position="1264"/>
        <end position="1288"/>
    </location>
</feature>
<evidence type="ECO:0000313" key="6">
    <source>
        <dbReference type="EMBL" id="QEU97899.1"/>
    </source>
</evidence>
<dbReference type="InterPro" id="IPR000873">
    <property type="entry name" value="AMP-dep_synth/lig_dom"/>
</dbReference>
<dbReference type="SMART" id="SM00823">
    <property type="entry name" value="PKS_PP"/>
    <property type="match status" value="1"/>
</dbReference>
<dbReference type="Gene3D" id="3.30.300.30">
    <property type="match status" value="1"/>
</dbReference>
<dbReference type="FunFam" id="3.40.50.980:FF:000001">
    <property type="entry name" value="Non-ribosomal peptide synthetase"/>
    <property type="match status" value="1"/>
</dbReference>
<keyword evidence="3" id="KW-0597">Phosphoprotein</keyword>
<proteinExistence type="predicted"/>
<dbReference type="PROSITE" id="PS00455">
    <property type="entry name" value="AMP_BINDING"/>
    <property type="match status" value="1"/>
</dbReference>
<dbReference type="Gene3D" id="3.30.559.30">
    <property type="entry name" value="Nonribosomal peptide synthetase, condensation domain"/>
    <property type="match status" value="1"/>
</dbReference>
<dbReference type="InterPro" id="IPR009081">
    <property type="entry name" value="PP-bd_ACP"/>
</dbReference>
<dbReference type="NCBIfam" id="TIGR01733">
    <property type="entry name" value="AA-adenyl-dom"/>
    <property type="match status" value="1"/>
</dbReference>
<protein>
    <submittedName>
        <fullName evidence="6">Non-ribosomal peptide synthetase</fullName>
    </submittedName>
</protein>
<dbReference type="EMBL" id="CP023699">
    <property type="protein sequence ID" value="QEU97899.1"/>
    <property type="molecule type" value="Genomic_DNA"/>
</dbReference>
<dbReference type="Pfam" id="PF00975">
    <property type="entry name" value="Thioesterase"/>
    <property type="match status" value="1"/>
</dbReference>
<evidence type="ECO:0000256" key="2">
    <source>
        <dbReference type="ARBA" id="ARBA00022450"/>
    </source>
</evidence>
<dbReference type="SMART" id="SM00824">
    <property type="entry name" value="PKS_TE"/>
    <property type="match status" value="1"/>
</dbReference>
<dbReference type="CDD" id="cd05930">
    <property type="entry name" value="A_NRPS"/>
    <property type="match status" value="1"/>
</dbReference>
<dbReference type="SUPFAM" id="SSF53474">
    <property type="entry name" value="alpha/beta-Hydrolases"/>
    <property type="match status" value="1"/>
</dbReference>
<dbReference type="Pfam" id="PF00668">
    <property type="entry name" value="Condensation"/>
    <property type="match status" value="1"/>
</dbReference>
<reference evidence="6 7" key="1">
    <citation type="submission" date="2017-09" db="EMBL/GenBank/DDBJ databases">
        <authorList>
            <person name="Lee N."/>
            <person name="Cho B.-K."/>
        </authorList>
    </citation>
    <scope>NUCLEOTIDE SEQUENCE [LARGE SCALE GENOMIC DNA]</scope>
    <source>
        <strain evidence="6 7">ATCC 12853</strain>
    </source>
</reference>
<dbReference type="InterPro" id="IPR036736">
    <property type="entry name" value="ACP-like_sf"/>
</dbReference>